<protein>
    <submittedName>
        <fullName evidence="2">Cyclodeaminase/cyclohydrolase family protein</fullName>
    </submittedName>
</protein>
<evidence type="ECO:0000313" key="3">
    <source>
        <dbReference type="Proteomes" id="UP001623591"/>
    </source>
</evidence>
<dbReference type="InterPro" id="IPR007044">
    <property type="entry name" value="Cyclodeamin/CycHdrlase"/>
</dbReference>
<dbReference type="RefSeq" id="WP_406769358.1">
    <property type="nucleotide sequence ID" value="NZ_JBJHZZ010000003.1"/>
</dbReference>
<proteinExistence type="predicted"/>
<feature type="domain" description="Cyclodeaminase/cyclohydrolase" evidence="1">
    <location>
        <begin position="6"/>
        <end position="190"/>
    </location>
</feature>
<dbReference type="InterPro" id="IPR036178">
    <property type="entry name" value="Formintransfe-cycloase-like_sf"/>
</dbReference>
<evidence type="ECO:0000259" key="1">
    <source>
        <dbReference type="Pfam" id="PF04961"/>
    </source>
</evidence>
<keyword evidence="3" id="KW-1185">Reference proteome</keyword>
<dbReference type="Proteomes" id="UP001623591">
    <property type="component" value="Unassembled WGS sequence"/>
</dbReference>
<gene>
    <name evidence="2" type="ORF">ACJDUG_07910</name>
</gene>
<dbReference type="SUPFAM" id="SSF101262">
    <property type="entry name" value="Methenyltetrahydrofolate cyclohydrolase-like"/>
    <property type="match status" value="1"/>
</dbReference>
<sequence>MLQSLTVKGFADELASNSPAPGGGSAAALAASLGSALCSMVFNLTIGKKVYNEYDEDKKSLIISSLEEVKANKDNFLMLMEKDAEEFLVLMDAFKLPKNTEEEKEYRLKKINEGYVKALEIPFEVAKKAFDIYKYVEIAAAYGNKNAISDAGVAALLLQTAIESAVLNVKINLSSVKDESYKAEVSEECNSLIKEGHIRKEKIMEVVNSKL</sequence>
<dbReference type="Gene3D" id="1.20.120.680">
    <property type="entry name" value="Formiminotetrahydrofolate cyclodeaminase monomer, up-and-down helical bundle"/>
    <property type="match status" value="1"/>
</dbReference>
<comment type="caution">
    <text evidence="2">The sequence shown here is derived from an EMBL/GenBank/DDBJ whole genome shotgun (WGS) entry which is preliminary data.</text>
</comment>
<dbReference type="Pfam" id="PF04961">
    <property type="entry name" value="FTCD_C"/>
    <property type="match status" value="1"/>
</dbReference>
<reference evidence="2 3" key="1">
    <citation type="submission" date="2024-11" db="EMBL/GenBank/DDBJ databases">
        <authorList>
            <person name="Heng Y.C."/>
            <person name="Lim A.C.H."/>
            <person name="Lee J.K.Y."/>
            <person name="Kittelmann S."/>
        </authorList>
    </citation>
    <scope>NUCLEOTIDE SEQUENCE [LARGE SCALE GENOMIC DNA]</scope>
    <source>
        <strain evidence="2 3">WILCCON 0185</strain>
    </source>
</reference>
<name>A0ABW8T581_9CLOT</name>
<dbReference type="EMBL" id="JBJHZZ010000003">
    <property type="protein sequence ID" value="MFL0246893.1"/>
    <property type="molecule type" value="Genomic_DNA"/>
</dbReference>
<organism evidence="2 3">
    <name type="scientific">Candidatus Clostridium stratigraminis</name>
    <dbReference type="NCBI Taxonomy" id="3381661"/>
    <lineage>
        <taxon>Bacteria</taxon>
        <taxon>Bacillati</taxon>
        <taxon>Bacillota</taxon>
        <taxon>Clostridia</taxon>
        <taxon>Eubacteriales</taxon>
        <taxon>Clostridiaceae</taxon>
        <taxon>Clostridium</taxon>
    </lineage>
</organism>
<accession>A0ABW8T581</accession>
<evidence type="ECO:0000313" key="2">
    <source>
        <dbReference type="EMBL" id="MFL0246893.1"/>
    </source>
</evidence>